<keyword evidence="5" id="KW-1185">Reference proteome</keyword>
<dbReference type="PANTHER" id="PTHR13138:SF3">
    <property type="entry name" value="CD2 ANTIGEN CYTOPLASMIC TAIL-BINDING PROTEIN 2"/>
    <property type="match status" value="1"/>
</dbReference>
<dbReference type="GO" id="GO:0005682">
    <property type="term" value="C:U5 snRNP"/>
    <property type="evidence" value="ECO:0007669"/>
    <property type="project" value="InterPro"/>
</dbReference>
<feature type="compositionally biased region" description="Polar residues" evidence="1">
    <location>
        <begin position="339"/>
        <end position="351"/>
    </location>
</feature>
<feature type="compositionally biased region" description="Low complexity" evidence="1">
    <location>
        <begin position="283"/>
        <end position="333"/>
    </location>
</feature>
<comment type="caution">
    <text evidence="4">The sequence shown here is derived from an EMBL/GenBank/DDBJ whole genome shotgun (WGS) entry which is preliminary data.</text>
</comment>
<evidence type="ECO:0000256" key="1">
    <source>
        <dbReference type="SAM" id="MobiDB-lite"/>
    </source>
</evidence>
<feature type="region of interest" description="Disordered" evidence="1">
    <location>
        <begin position="269"/>
        <end position="352"/>
    </location>
</feature>
<evidence type="ECO:0000259" key="3">
    <source>
        <dbReference type="Pfam" id="PF17780"/>
    </source>
</evidence>
<accession>A0AAW1SAA3</accession>
<feature type="domain" description="OCRE" evidence="3">
    <location>
        <begin position="399"/>
        <end position="435"/>
    </location>
</feature>
<feature type="region of interest" description="Disordered" evidence="1">
    <location>
        <begin position="195"/>
        <end position="226"/>
    </location>
</feature>
<feature type="domain" description="NADH-ubiquinone oxidoreductase 21kDa subunit N-terminal" evidence="2">
    <location>
        <begin position="487"/>
        <end position="571"/>
    </location>
</feature>
<evidence type="ECO:0000313" key="4">
    <source>
        <dbReference type="EMBL" id="KAK9843031.1"/>
    </source>
</evidence>
<dbReference type="Pfam" id="PF10785">
    <property type="entry name" value="NADH-u_ox-rdase"/>
    <property type="match status" value="1"/>
</dbReference>
<dbReference type="AlphaFoldDB" id="A0AAW1SAA3"/>
<dbReference type="InterPro" id="IPR019721">
    <property type="entry name" value="NADH-UbQ_OxRdtase_su21_N"/>
</dbReference>
<dbReference type="InterPro" id="IPR041591">
    <property type="entry name" value="OCRE"/>
</dbReference>
<dbReference type="EMBL" id="JALJOS010000002">
    <property type="protein sequence ID" value="KAK9843031.1"/>
    <property type="molecule type" value="Genomic_DNA"/>
</dbReference>
<feature type="compositionally biased region" description="Acidic residues" evidence="1">
    <location>
        <begin position="271"/>
        <end position="282"/>
    </location>
</feature>
<reference evidence="4 5" key="1">
    <citation type="journal article" date="2024" name="Nat. Commun.">
        <title>Phylogenomics reveals the evolutionary origins of lichenization in chlorophyte algae.</title>
        <authorList>
            <person name="Puginier C."/>
            <person name="Libourel C."/>
            <person name="Otte J."/>
            <person name="Skaloud P."/>
            <person name="Haon M."/>
            <person name="Grisel S."/>
            <person name="Petersen M."/>
            <person name="Berrin J.G."/>
            <person name="Delaux P.M."/>
            <person name="Dal Grande F."/>
            <person name="Keller J."/>
        </authorList>
    </citation>
    <scope>NUCLEOTIDE SEQUENCE [LARGE SCALE GENOMIC DNA]</scope>
    <source>
        <strain evidence="4 5">SAG 2145</strain>
    </source>
</reference>
<gene>
    <name evidence="4" type="ORF">WJX74_005843</name>
</gene>
<proteinExistence type="predicted"/>
<dbReference type="InterPro" id="IPR039905">
    <property type="entry name" value="CD2BP2/Lin1"/>
</dbReference>
<feature type="compositionally biased region" description="Basic and acidic residues" evidence="1">
    <location>
        <begin position="51"/>
        <end position="64"/>
    </location>
</feature>
<evidence type="ECO:0000259" key="2">
    <source>
        <dbReference type="Pfam" id="PF10785"/>
    </source>
</evidence>
<dbReference type="Pfam" id="PF17780">
    <property type="entry name" value="OCRE"/>
    <property type="match status" value="1"/>
</dbReference>
<feature type="region of interest" description="Disordered" evidence="1">
    <location>
        <begin position="45"/>
        <end position="101"/>
    </location>
</feature>
<feature type="compositionally biased region" description="Basic and acidic residues" evidence="1">
    <location>
        <begin position="72"/>
        <end position="88"/>
    </location>
</feature>
<sequence>MSKRAREETEGIIQAALREDLEKKSLLKREKVSRGDKGLTLEELEEAEGGTVRESRIGKAQRDRASRRKAGRGGDRPGDERNLEKFEVRTGLAEDDGQKLEPFNMAAEREEGYFDEEGHYVERNAEDGGDKDAWLTSGEAAVMSEAMRRKIEAKKQQAEDAELAPEMSKHQTADYERTIASILRPRESVLQALKRLRGPAQAKTAARKRAKPTPDQETASGPSAMADAADLASFDKLTECASALMDSGELDVYSMLKEEFVQAADTKAPGEDMDMFGDEDDAVPAANAAPPSHSAATSAPASAAPAAAAATTPAEPAGSSGQAASQQQPPESSIPHSAPAQNESSQDTTDYSVWPIKELRRFLQERGHDVTGIVEKADLVAQAMSAAARGPEGQAADAPAGFQFDPGSNYYSNPETGMYWDSSSGCFCDSSSGKWPQAYGVWDSSSEPGSPAQGRGLLLTRCAGRTLLATEEREAGLGSMGIFFDEPQYPVIDKAPSFWRTVGNFNLTDWGVFALCTGGSLPYGWVAGHRTQWGLSSGMARPSMYMAGMIGATAGFMMAYQQSTGRLMGMFPNDKEVESGLARR</sequence>
<name>A0AAW1SAA3_9CHLO</name>
<protein>
    <submittedName>
        <fullName evidence="4">Uncharacterized protein</fullName>
    </submittedName>
</protein>
<organism evidence="4 5">
    <name type="scientific">Apatococcus lobatus</name>
    <dbReference type="NCBI Taxonomy" id="904363"/>
    <lineage>
        <taxon>Eukaryota</taxon>
        <taxon>Viridiplantae</taxon>
        <taxon>Chlorophyta</taxon>
        <taxon>core chlorophytes</taxon>
        <taxon>Trebouxiophyceae</taxon>
        <taxon>Chlorellales</taxon>
        <taxon>Chlorellaceae</taxon>
        <taxon>Apatococcus</taxon>
    </lineage>
</organism>
<feature type="region of interest" description="Disordered" evidence="1">
    <location>
        <begin position="152"/>
        <end position="172"/>
    </location>
</feature>
<evidence type="ECO:0000313" key="5">
    <source>
        <dbReference type="Proteomes" id="UP001438707"/>
    </source>
</evidence>
<dbReference type="Proteomes" id="UP001438707">
    <property type="component" value="Unassembled WGS sequence"/>
</dbReference>
<dbReference type="PANTHER" id="PTHR13138">
    <property type="entry name" value="PROTEIN LIN1"/>
    <property type="match status" value="1"/>
</dbReference>